<name>A0ABV7PMR7_9BURK</name>
<evidence type="ECO:0000313" key="2">
    <source>
        <dbReference type="EMBL" id="MFC3459239.1"/>
    </source>
</evidence>
<reference evidence="3" key="1">
    <citation type="journal article" date="2019" name="Int. J. Syst. Evol. Microbiol.">
        <title>The Global Catalogue of Microorganisms (GCM) 10K type strain sequencing project: providing services to taxonomists for standard genome sequencing and annotation.</title>
        <authorList>
            <consortium name="The Broad Institute Genomics Platform"/>
            <consortium name="The Broad Institute Genome Sequencing Center for Infectious Disease"/>
            <person name="Wu L."/>
            <person name="Ma J."/>
        </authorList>
    </citation>
    <scope>NUCLEOTIDE SEQUENCE [LARGE SCALE GENOMIC DNA]</scope>
    <source>
        <strain evidence="3">CCM 7480</strain>
    </source>
</reference>
<organism evidence="2 3">
    <name type="scientific">Massilia haematophila</name>
    <dbReference type="NCBI Taxonomy" id="457923"/>
    <lineage>
        <taxon>Bacteria</taxon>
        <taxon>Pseudomonadati</taxon>
        <taxon>Pseudomonadota</taxon>
        <taxon>Betaproteobacteria</taxon>
        <taxon>Burkholderiales</taxon>
        <taxon>Oxalobacteraceae</taxon>
        <taxon>Telluria group</taxon>
        <taxon>Massilia</taxon>
    </lineage>
</organism>
<gene>
    <name evidence="2" type="ORF">ACFOPH_13445</name>
</gene>
<proteinExistence type="predicted"/>
<sequence length="392" mass="41201">MAGWASFPATGQTTKDELDAAKNALELRIVQLTGDAMAARREAEARQATLEAERAALLAQLPAANARALAGAVETRQFGAAGLVRAFDLARQLAVEVCATLPAGEKIVLHDPAASQGVLAARTVNDALVRMGEDMARRNKELQLYIDTHTPPGAVLTTLSAALTVVPAVLRASADTASLFKSDVTAAGLAYGEGARALFASALAESCPQQVAGLGSGYLGELDTAQHERLLGRQRALAGHRADYANRIALLQKLADNAKGEDKKELSAVAGAAGAALEAVDAFVESLRAGEPGDRSPLHNAARYLGYANRTAGAAVLDVDLRLEGMSIVRDQLFTGQKLRLSGIALLWYRLHAPDGSVRFARTLRRMAPPVEVDLRGDGAQALFADETAPAR</sequence>
<evidence type="ECO:0000256" key="1">
    <source>
        <dbReference type="SAM" id="Coils"/>
    </source>
</evidence>
<protein>
    <submittedName>
        <fullName evidence="2">Uncharacterized protein</fullName>
    </submittedName>
</protein>
<dbReference type="RefSeq" id="WP_379735764.1">
    <property type="nucleotide sequence ID" value="NZ_JBHRVV010000001.1"/>
</dbReference>
<accession>A0ABV7PMR7</accession>
<evidence type="ECO:0000313" key="3">
    <source>
        <dbReference type="Proteomes" id="UP001595665"/>
    </source>
</evidence>
<feature type="coiled-coil region" evidence="1">
    <location>
        <begin position="15"/>
        <end position="60"/>
    </location>
</feature>
<keyword evidence="3" id="KW-1185">Reference proteome</keyword>
<dbReference type="EMBL" id="JBHRVV010000001">
    <property type="protein sequence ID" value="MFC3459239.1"/>
    <property type="molecule type" value="Genomic_DNA"/>
</dbReference>
<dbReference type="Proteomes" id="UP001595665">
    <property type="component" value="Unassembled WGS sequence"/>
</dbReference>
<keyword evidence="1" id="KW-0175">Coiled coil</keyword>
<comment type="caution">
    <text evidence="2">The sequence shown here is derived from an EMBL/GenBank/DDBJ whole genome shotgun (WGS) entry which is preliminary data.</text>
</comment>